<keyword evidence="3" id="KW-0732">Signal</keyword>
<dbReference type="GO" id="GO:0051082">
    <property type="term" value="F:unfolded protein binding"/>
    <property type="evidence" value="ECO:0007669"/>
    <property type="project" value="TreeGrafter"/>
</dbReference>
<evidence type="ECO:0000256" key="4">
    <source>
        <dbReference type="ARBA" id="ARBA00022764"/>
    </source>
</evidence>
<evidence type="ECO:0008006" key="8">
    <source>
        <dbReference type="Google" id="ProtNLM"/>
    </source>
</evidence>
<accession>A0A5B8XLS6</accession>
<evidence type="ECO:0000313" key="6">
    <source>
        <dbReference type="EMBL" id="QED26604.1"/>
    </source>
</evidence>
<comment type="similarity">
    <text evidence="2">Belongs to the CpxP/Spy family.</text>
</comment>
<dbReference type="KEGG" id="bbae:FRD01_04960"/>
<evidence type="ECO:0000256" key="5">
    <source>
        <dbReference type="SAM" id="MobiDB-lite"/>
    </source>
</evidence>
<evidence type="ECO:0000256" key="3">
    <source>
        <dbReference type="ARBA" id="ARBA00022729"/>
    </source>
</evidence>
<feature type="region of interest" description="Disordered" evidence="5">
    <location>
        <begin position="163"/>
        <end position="185"/>
    </location>
</feature>
<proteinExistence type="inferred from homology"/>
<dbReference type="EMBL" id="CP042467">
    <property type="protein sequence ID" value="QED26604.1"/>
    <property type="molecule type" value="Genomic_DNA"/>
</dbReference>
<comment type="subcellular location">
    <subcellularLocation>
        <location evidence="1">Periplasm</location>
    </subcellularLocation>
</comment>
<dbReference type="GO" id="GO:0030288">
    <property type="term" value="C:outer membrane-bounded periplasmic space"/>
    <property type="evidence" value="ECO:0007669"/>
    <property type="project" value="TreeGrafter"/>
</dbReference>
<dbReference type="InterPro" id="IPR012899">
    <property type="entry name" value="LTXXQ"/>
</dbReference>
<name>A0A5B8XLS6_9DELT</name>
<evidence type="ECO:0000256" key="2">
    <source>
        <dbReference type="ARBA" id="ARBA00008441"/>
    </source>
</evidence>
<protein>
    <recommendedName>
        <fullName evidence="8">LTXXQ motif family protein</fullName>
    </recommendedName>
</protein>
<dbReference type="AlphaFoldDB" id="A0A5B8XLS6"/>
<evidence type="ECO:0000313" key="7">
    <source>
        <dbReference type="Proteomes" id="UP000321595"/>
    </source>
</evidence>
<dbReference type="PANTHER" id="PTHR38102">
    <property type="entry name" value="PERIPLASMIC CHAPERONE SPY"/>
    <property type="match status" value="1"/>
</dbReference>
<feature type="region of interest" description="Disordered" evidence="5">
    <location>
        <begin position="199"/>
        <end position="222"/>
    </location>
</feature>
<dbReference type="PANTHER" id="PTHR38102:SF1">
    <property type="entry name" value="PERIPLASMIC CHAPERONE SPY"/>
    <property type="match status" value="1"/>
</dbReference>
<dbReference type="Proteomes" id="UP000321595">
    <property type="component" value="Chromosome"/>
</dbReference>
<organism evidence="6 7">
    <name type="scientific">Microvenator marinus</name>
    <dbReference type="NCBI Taxonomy" id="2600177"/>
    <lineage>
        <taxon>Bacteria</taxon>
        <taxon>Deltaproteobacteria</taxon>
        <taxon>Bradymonadales</taxon>
        <taxon>Microvenatoraceae</taxon>
        <taxon>Microvenator</taxon>
    </lineage>
</organism>
<evidence type="ECO:0000256" key="1">
    <source>
        <dbReference type="ARBA" id="ARBA00004418"/>
    </source>
</evidence>
<dbReference type="Pfam" id="PF07813">
    <property type="entry name" value="LTXXQ"/>
    <property type="match status" value="1"/>
</dbReference>
<keyword evidence="4" id="KW-0574">Periplasm</keyword>
<feature type="compositionally biased region" description="Basic residues" evidence="5">
    <location>
        <begin position="204"/>
        <end position="222"/>
    </location>
</feature>
<keyword evidence="7" id="KW-1185">Reference proteome</keyword>
<gene>
    <name evidence="6" type="ORF">FRD01_04960</name>
</gene>
<reference evidence="6 7" key="1">
    <citation type="submission" date="2019-08" db="EMBL/GenBank/DDBJ databases">
        <authorList>
            <person name="Liang Q."/>
        </authorList>
    </citation>
    <scope>NUCLEOTIDE SEQUENCE [LARGE SCALE GENOMIC DNA]</scope>
    <source>
        <strain evidence="6 7">V1718</strain>
    </source>
</reference>
<sequence length="222" mass="25179">MENEMKTNLKKLLVASAFLMTTVGMVGVVGAHQGKKGERLEEIKAELKLTPAQEKAFKTIQEDKRAKFKELKKSDLPKEEKRAQMRALKAETRAELAKTLDAQQLAKLDAKMEKRKAKFKGKRGERGPRLEKLADELELTEPQRNQIKSIMEDAKAERELILEANDSDRRQARPELKAHRQEVKGKIRAVLSAEQAAKFDAMKAKHKGDRKGKRKGQAKKGE</sequence>
<dbReference type="InterPro" id="IPR052211">
    <property type="entry name" value="Cpx_auxiliary_protein"/>
</dbReference>